<sequence length="455" mass="50499">MLSSIEQWLNAIISDDKIDACHHPSVYPFAAMPSPPSSNPSSTSGRLRDISPPKRRKVTDDGVFEKIDDVEDVNRTPRNYLSSSLSYRLSNPPRLRAPSLSSTTSSPSRVSASSSKQRRSVSPAKRTQSLQALDKPVHYVALEDNATQQLPVDAQSLYNRIYDITVEHDSFLPCKARTQICSAIGRQLRDSWFRDKEGDQARAQADLHSLREIETAARECLRLGRSEAAWNLEVHGPLLKLALAQHRRACRELVTTARIAVPCVPSTSGRGGGGYVESKMVDFALVLALENDLGLDEDDERLASLIQNAVWSQPADMQFINQTQYPPLQFRPVAISIETKAAGLAEDGRVQLGVWTAAWHRRISSWSLSDKATIITLPLLLVVEHEWKIFFACDRGDRLEIIGDMSIGDTKTLLGLYTIISVLRELADWVEGPFRTWFAGVLISASGGREHAVAF</sequence>
<protein>
    <recommendedName>
        <fullName evidence="2">PD-(D/E)XK nuclease-like domain-containing protein</fullName>
    </recommendedName>
</protein>
<gene>
    <name evidence="3" type="ORF">MKZ38_000187</name>
</gene>
<feature type="region of interest" description="Disordered" evidence="1">
    <location>
        <begin position="92"/>
        <end position="129"/>
    </location>
</feature>
<dbReference type="Proteomes" id="UP001201980">
    <property type="component" value="Unassembled WGS sequence"/>
</dbReference>
<dbReference type="AlphaFoldDB" id="A0AAD5RFN3"/>
<proteinExistence type="predicted"/>
<evidence type="ECO:0000313" key="4">
    <source>
        <dbReference type="Proteomes" id="UP001201980"/>
    </source>
</evidence>
<keyword evidence="4" id="KW-1185">Reference proteome</keyword>
<comment type="caution">
    <text evidence="3">The sequence shown here is derived from an EMBL/GenBank/DDBJ whole genome shotgun (WGS) entry which is preliminary data.</text>
</comment>
<evidence type="ECO:0000259" key="2">
    <source>
        <dbReference type="Pfam" id="PF20516"/>
    </source>
</evidence>
<dbReference type="InterPro" id="IPR046797">
    <property type="entry name" value="PDDEXK_12"/>
</dbReference>
<feature type="compositionally biased region" description="Basic and acidic residues" evidence="1">
    <location>
        <begin position="46"/>
        <end position="59"/>
    </location>
</feature>
<reference evidence="3" key="1">
    <citation type="submission" date="2022-07" db="EMBL/GenBank/DDBJ databases">
        <title>Draft genome sequence of Zalerion maritima ATCC 34329, a (micro)plastics degrading marine fungus.</title>
        <authorList>
            <person name="Paco A."/>
            <person name="Goncalves M.F.M."/>
            <person name="Rocha-Santos T.A.P."/>
            <person name="Alves A."/>
        </authorList>
    </citation>
    <scope>NUCLEOTIDE SEQUENCE</scope>
    <source>
        <strain evidence="3">ATCC 34329</strain>
    </source>
</reference>
<dbReference type="EMBL" id="JAKWBI020001044">
    <property type="protein sequence ID" value="KAJ2891596.1"/>
    <property type="molecule type" value="Genomic_DNA"/>
</dbReference>
<organism evidence="3 4">
    <name type="scientific">Zalerion maritima</name>
    <dbReference type="NCBI Taxonomy" id="339359"/>
    <lineage>
        <taxon>Eukaryota</taxon>
        <taxon>Fungi</taxon>
        <taxon>Dikarya</taxon>
        <taxon>Ascomycota</taxon>
        <taxon>Pezizomycotina</taxon>
        <taxon>Sordariomycetes</taxon>
        <taxon>Lulworthiomycetidae</taxon>
        <taxon>Lulworthiales</taxon>
        <taxon>Lulworthiaceae</taxon>
        <taxon>Zalerion</taxon>
    </lineage>
</organism>
<name>A0AAD5RFN3_9PEZI</name>
<accession>A0AAD5RFN3</accession>
<dbReference type="Pfam" id="PF20516">
    <property type="entry name" value="PDDEXK_12"/>
    <property type="match status" value="1"/>
</dbReference>
<evidence type="ECO:0000313" key="3">
    <source>
        <dbReference type="EMBL" id="KAJ2891596.1"/>
    </source>
</evidence>
<evidence type="ECO:0000256" key="1">
    <source>
        <dbReference type="SAM" id="MobiDB-lite"/>
    </source>
</evidence>
<feature type="region of interest" description="Disordered" evidence="1">
    <location>
        <begin position="29"/>
        <end position="59"/>
    </location>
</feature>
<feature type="domain" description="PD-(D/E)XK nuclease-like" evidence="2">
    <location>
        <begin position="187"/>
        <end position="435"/>
    </location>
</feature>
<feature type="compositionally biased region" description="Low complexity" evidence="1">
    <location>
        <begin position="92"/>
        <end position="115"/>
    </location>
</feature>